<dbReference type="OrthoDB" id="498518at2759"/>
<evidence type="ECO:0000256" key="1">
    <source>
        <dbReference type="SAM" id="MobiDB-lite"/>
    </source>
</evidence>
<sequence>MHAVRARALVPTRCASSRAPSSAVRRSRPARLATRARASPSDGDDDDVSSSKRPEDDDVPPPVQLTEDQARIAAIAFEVLYEKDAAESLEEMLVDKERPGLRFKLQQAIKAANEACKGGATVECSIAWEEVDGLEDAAMRAGMTQNAPESSPLYKAPPPPEKAGKADAKSKDKEKPKPKSSGSGRMSNPATMAGVDPLAGVMPCADESCEPAAGTFVARARLEDALKAASSGEGGSEGDASDADDETLAGAIRDAVDVAISLCESGAEASQCAVAWEVVEELSSSANRKKRAEEGGK</sequence>
<gene>
    <name evidence="2" type="ORF">MICPUCDRAFT_54760</name>
</gene>
<feature type="region of interest" description="Disordered" evidence="1">
    <location>
        <begin position="1"/>
        <end position="66"/>
    </location>
</feature>
<feature type="compositionally biased region" description="Low complexity" evidence="1">
    <location>
        <begin position="15"/>
        <end position="24"/>
    </location>
</feature>
<organism evidence="3">
    <name type="scientific">Micromonas pusilla (strain CCMP1545)</name>
    <name type="common">Picoplanktonic green alga</name>
    <dbReference type="NCBI Taxonomy" id="564608"/>
    <lineage>
        <taxon>Eukaryota</taxon>
        <taxon>Viridiplantae</taxon>
        <taxon>Chlorophyta</taxon>
        <taxon>Mamiellophyceae</taxon>
        <taxon>Mamiellales</taxon>
        <taxon>Mamiellaceae</taxon>
        <taxon>Micromonas</taxon>
    </lineage>
</organism>
<accession>C1NA49</accession>
<dbReference type="OMA" id="DERANAC"/>
<evidence type="ECO:0000313" key="3">
    <source>
        <dbReference type="Proteomes" id="UP000001876"/>
    </source>
</evidence>
<dbReference type="AlphaFoldDB" id="C1NA49"/>
<dbReference type="Proteomes" id="UP000001876">
    <property type="component" value="Unassembled WGS sequence"/>
</dbReference>
<dbReference type="GeneID" id="9690168"/>
<reference evidence="2 3" key="1">
    <citation type="journal article" date="2009" name="Science">
        <title>Green evolution and dynamic adaptations revealed by genomes of the marine picoeukaryotes Micromonas.</title>
        <authorList>
            <person name="Worden A.Z."/>
            <person name="Lee J.H."/>
            <person name="Mock T."/>
            <person name="Rouze P."/>
            <person name="Simmons M.P."/>
            <person name="Aerts A.L."/>
            <person name="Allen A.E."/>
            <person name="Cuvelier M.L."/>
            <person name="Derelle E."/>
            <person name="Everett M.V."/>
            <person name="Foulon E."/>
            <person name="Grimwood J."/>
            <person name="Gundlach H."/>
            <person name="Henrissat B."/>
            <person name="Napoli C."/>
            <person name="McDonald S.M."/>
            <person name="Parker M.S."/>
            <person name="Rombauts S."/>
            <person name="Salamov A."/>
            <person name="Von Dassow P."/>
            <person name="Badger J.H."/>
            <person name="Coutinho P.M."/>
            <person name="Demir E."/>
            <person name="Dubchak I."/>
            <person name="Gentemann C."/>
            <person name="Eikrem W."/>
            <person name="Gready J.E."/>
            <person name="John U."/>
            <person name="Lanier W."/>
            <person name="Lindquist E.A."/>
            <person name="Lucas S."/>
            <person name="Mayer K.F."/>
            <person name="Moreau H."/>
            <person name="Not F."/>
            <person name="Otillar R."/>
            <person name="Panaud O."/>
            <person name="Pangilinan J."/>
            <person name="Paulsen I."/>
            <person name="Piegu B."/>
            <person name="Poliakov A."/>
            <person name="Robbens S."/>
            <person name="Schmutz J."/>
            <person name="Toulza E."/>
            <person name="Wyss T."/>
            <person name="Zelensky A."/>
            <person name="Zhou K."/>
            <person name="Armbrust E.V."/>
            <person name="Bhattacharya D."/>
            <person name="Goodenough U.W."/>
            <person name="Van de Peer Y."/>
            <person name="Grigoriev I.V."/>
        </authorList>
    </citation>
    <scope>NUCLEOTIDE SEQUENCE [LARGE SCALE GENOMIC DNA]</scope>
    <source>
        <strain evidence="2 3">CCMP1545</strain>
    </source>
</reference>
<keyword evidence="3" id="KW-1185">Reference proteome</keyword>
<feature type="compositionally biased region" description="Basic and acidic residues" evidence="1">
    <location>
        <begin position="162"/>
        <end position="177"/>
    </location>
</feature>
<feature type="region of interest" description="Disordered" evidence="1">
    <location>
        <begin position="143"/>
        <end position="204"/>
    </location>
</feature>
<dbReference type="KEGG" id="mpp:MICPUCDRAFT_54760"/>
<evidence type="ECO:0000313" key="2">
    <source>
        <dbReference type="EMBL" id="EEH51061.1"/>
    </source>
</evidence>
<protein>
    <submittedName>
        <fullName evidence="2">Predicted protein</fullName>
    </submittedName>
</protein>
<feature type="region of interest" description="Disordered" evidence="1">
    <location>
        <begin position="227"/>
        <end position="246"/>
    </location>
</feature>
<dbReference type="Pfam" id="PF02672">
    <property type="entry name" value="CP12"/>
    <property type="match status" value="1"/>
</dbReference>
<proteinExistence type="predicted"/>
<dbReference type="EMBL" id="GG663752">
    <property type="protein sequence ID" value="EEH51061.1"/>
    <property type="molecule type" value="Genomic_DNA"/>
</dbReference>
<dbReference type="RefSeq" id="XP_003064727.1">
    <property type="nucleotide sequence ID" value="XM_003064681.1"/>
</dbReference>
<name>C1NA49_MICPC</name>